<dbReference type="InterPro" id="IPR006068">
    <property type="entry name" value="ATPase_P-typ_cation-transptr_C"/>
</dbReference>
<dbReference type="PANTHER" id="PTHR24093">
    <property type="entry name" value="CATION TRANSPORTING ATPASE"/>
    <property type="match status" value="1"/>
</dbReference>
<dbReference type="GO" id="GO:0016887">
    <property type="term" value="F:ATP hydrolysis activity"/>
    <property type="evidence" value="ECO:0007669"/>
    <property type="project" value="InterPro"/>
</dbReference>
<keyword evidence="3" id="KW-1133">Transmembrane helix</keyword>
<evidence type="ECO:0000256" key="1">
    <source>
        <dbReference type="ARBA" id="ARBA00022723"/>
    </source>
</evidence>
<dbReference type="GO" id="GO:0016020">
    <property type="term" value="C:membrane"/>
    <property type="evidence" value="ECO:0007669"/>
    <property type="project" value="InterPro"/>
</dbReference>
<dbReference type="PANTHER" id="PTHR24093:SF450">
    <property type="entry name" value="CALCIUM-TRANSPORTING ATPASE"/>
    <property type="match status" value="1"/>
</dbReference>
<dbReference type="GO" id="GO:0046872">
    <property type="term" value="F:metal ion binding"/>
    <property type="evidence" value="ECO:0007669"/>
    <property type="project" value="UniProtKB-KW"/>
</dbReference>
<feature type="transmembrane region" description="Helical" evidence="3">
    <location>
        <begin position="74"/>
        <end position="96"/>
    </location>
</feature>
<gene>
    <name evidence="5" type="ORF">T459_04834</name>
</gene>
<feature type="domain" description="Cation-transporting P-type ATPase C-terminal" evidence="4">
    <location>
        <begin position="103"/>
        <end position="166"/>
    </location>
</feature>
<accession>A0A2G3A6A4</accession>
<proteinExistence type="predicted"/>
<comment type="caution">
    <text evidence="5">The sequence shown here is derived from an EMBL/GenBank/DDBJ whole genome shotgun (WGS) entry which is preliminary data.</text>
</comment>
<dbReference type="PRINTS" id="PR00120">
    <property type="entry name" value="HATPASE"/>
</dbReference>
<keyword evidence="6" id="KW-1185">Reference proteome</keyword>
<dbReference type="EMBL" id="AYRZ02000002">
    <property type="protein sequence ID" value="PHT89721.1"/>
    <property type="molecule type" value="Genomic_DNA"/>
</dbReference>
<dbReference type="InterPro" id="IPR001757">
    <property type="entry name" value="P_typ_ATPase"/>
</dbReference>
<sequence>MFNKIVAVIGDGTNEAPALHEADIGFAMGIAGTNDAEENADIIVLDDNFSIIANVANWGCSVYINIQKFVHFQLTIYVVTLIINLISTCISGRSTLLPRFCCWVNLISDTLGAITLATEPPHERLMSRSHVGREVSLISNTMWRNIIEQSIFQVAILLVFNFAGEQILRLEGSDASVVFHFIIVEFLGTFASTTPLGWELWLLILLGAASLLVAAILKLIPIDDKNI</sequence>
<reference evidence="5 6" key="1">
    <citation type="journal article" date="2014" name="Nat. Genet.">
        <title>Genome sequence of the hot pepper provides insights into the evolution of pungency in Capsicum species.</title>
        <authorList>
            <person name="Kim S."/>
            <person name="Park M."/>
            <person name="Yeom S.I."/>
            <person name="Kim Y.M."/>
            <person name="Lee J.M."/>
            <person name="Lee H.A."/>
            <person name="Seo E."/>
            <person name="Choi J."/>
            <person name="Cheong K."/>
            <person name="Kim K.T."/>
            <person name="Jung K."/>
            <person name="Lee G.W."/>
            <person name="Oh S.K."/>
            <person name="Bae C."/>
            <person name="Kim S.B."/>
            <person name="Lee H.Y."/>
            <person name="Kim S.Y."/>
            <person name="Kim M.S."/>
            <person name="Kang B.C."/>
            <person name="Jo Y.D."/>
            <person name="Yang H.B."/>
            <person name="Jeong H.J."/>
            <person name="Kang W.H."/>
            <person name="Kwon J.K."/>
            <person name="Shin C."/>
            <person name="Lim J.Y."/>
            <person name="Park J.H."/>
            <person name="Huh J.H."/>
            <person name="Kim J.S."/>
            <person name="Kim B.D."/>
            <person name="Cohen O."/>
            <person name="Paran I."/>
            <person name="Suh M.C."/>
            <person name="Lee S.B."/>
            <person name="Kim Y.K."/>
            <person name="Shin Y."/>
            <person name="Noh S.J."/>
            <person name="Park J."/>
            <person name="Seo Y.S."/>
            <person name="Kwon S.Y."/>
            <person name="Kim H.A."/>
            <person name="Park J.M."/>
            <person name="Kim H.J."/>
            <person name="Choi S.B."/>
            <person name="Bosland P.W."/>
            <person name="Reeves G."/>
            <person name="Jo S.H."/>
            <person name="Lee B.W."/>
            <person name="Cho H.T."/>
            <person name="Choi H.S."/>
            <person name="Lee M.S."/>
            <person name="Yu Y."/>
            <person name="Do Choi Y."/>
            <person name="Park B.S."/>
            <person name="van Deynze A."/>
            <person name="Ashrafi H."/>
            <person name="Hill T."/>
            <person name="Kim W.T."/>
            <person name="Pai H.S."/>
            <person name="Ahn H.K."/>
            <person name="Yeam I."/>
            <person name="Giovannoni J.J."/>
            <person name="Rose J.K."/>
            <person name="Sorensen I."/>
            <person name="Lee S.J."/>
            <person name="Kim R.W."/>
            <person name="Choi I.Y."/>
            <person name="Choi B.S."/>
            <person name="Lim J.S."/>
            <person name="Lee Y.H."/>
            <person name="Choi D."/>
        </authorList>
    </citation>
    <scope>NUCLEOTIDE SEQUENCE [LARGE SCALE GENOMIC DNA]</scope>
    <source>
        <strain evidence="6">cv. CM334</strain>
    </source>
</reference>
<dbReference type="OMA" id="ANVANWG"/>
<feature type="transmembrane region" description="Helical" evidence="3">
    <location>
        <begin position="175"/>
        <end position="194"/>
    </location>
</feature>
<dbReference type="InterPro" id="IPR036412">
    <property type="entry name" value="HAD-like_sf"/>
</dbReference>
<dbReference type="SUPFAM" id="SSF56784">
    <property type="entry name" value="HAD-like"/>
    <property type="match status" value="1"/>
</dbReference>
<dbReference type="InterPro" id="IPR023298">
    <property type="entry name" value="ATPase_P-typ_TM_dom_sf"/>
</dbReference>
<feature type="transmembrane region" description="Helical" evidence="3">
    <location>
        <begin position="146"/>
        <end position="163"/>
    </location>
</feature>
<evidence type="ECO:0000256" key="3">
    <source>
        <dbReference type="SAM" id="Phobius"/>
    </source>
</evidence>
<keyword evidence="3" id="KW-0472">Membrane</keyword>
<organism evidence="5 6">
    <name type="scientific">Capsicum annuum</name>
    <name type="common">Capsicum pepper</name>
    <dbReference type="NCBI Taxonomy" id="4072"/>
    <lineage>
        <taxon>Eukaryota</taxon>
        <taxon>Viridiplantae</taxon>
        <taxon>Streptophyta</taxon>
        <taxon>Embryophyta</taxon>
        <taxon>Tracheophyta</taxon>
        <taxon>Spermatophyta</taxon>
        <taxon>Magnoliopsida</taxon>
        <taxon>eudicotyledons</taxon>
        <taxon>Gunneridae</taxon>
        <taxon>Pentapetalae</taxon>
        <taxon>asterids</taxon>
        <taxon>lamiids</taxon>
        <taxon>Solanales</taxon>
        <taxon>Solanaceae</taxon>
        <taxon>Solanoideae</taxon>
        <taxon>Capsiceae</taxon>
        <taxon>Capsicum</taxon>
    </lineage>
</organism>
<keyword evidence="3" id="KW-0812">Transmembrane</keyword>
<dbReference type="Proteomes" id="UP000222542">
    <property type="component" value="Unassembled WGS sequence"/>
</dbReference>
<reference evidence="5 6" key="2">
    <citation type="journal article" date="2017" name="Genome Biol.">
        <title>New reference genome sequences of hot pepper reveal the massive evolution of plant disease-resistance genes by retroduplication.</title>
        <authorList>
            <person name="Kim S."/>
            <person name="Park J."/>
            <person name="Yeom S.I."/>
            <person name="Kim Y.M."/>
            <person name="Seo E."/>
            <person name="Kim K.T."/>
            <person name="Kim M.S."/>
            <person name="Lee J.M."/>
            <person name="Cheong K."/>
            <person name="Shin H.S."/>
            <person name="Kim S.B."/>
            <person name="Han K."/>
            <person name="Lee J."/>
            <person name="Park M."/>
            <person name="Lee H.A."/>
            <person name="Lee H.Y."/>
            <person name="Lee Y."/>
            <person name="Oh S."/>
            <person name="Lee J.H."/>
            <person name="Choi E."/>
            <person name="Choi E."/>
            <person name="Lee S.E."/>
            <person name="Jeon J."/>
            <person name="Kim H."/>
            <person name="Choi G."/>
            <person name="Song H."/>
            <person name="Lee J."/>
            <person name="Lee S.C."/>
            <person name="Kwon J.K."/>
            <person name="Lee H.Y."/>
            <person name="Koo N."/>
            <person name="Hong Y."/>
            <person name="Kim R.W."/>
            <person name="Kang W.H."/>
            <person name="Huh J.H."/>
            <person name="Kang B.C."/>
            <person name="Yang T.J."/>
            <person name="Lee Y.H."/>
            <person name="Bennetzen J.L."/>
            <person name="Choi D."/>
        </authorList>
    </citation>
    <scope>NUCLEOTIDE SEQUENCE [LARGE SCALE GENOMIC DNA]</scope>
    <source>
        <strain evidence="6">cv. CM334</strain>
    </source>
</reference>
<dbReference type="SUPFAM" id="SSF81665">
    <property type="entry name" value="Calcium ATPase, transmembrane domain M"/>
    <property type="match status" value="1"/>
</dbReference>
<dbReference type="Gene3D" id="1.20.1110.10">
    <property type="entry name" value="Calcium-transporting ATPase, transmembrane domain"/>
    <property type="match status" value="1"/>
</dbReference>
<evidence type="ECO:0000313" key="6">
    <source>
        <dbReference type="Proteomes" id="UP000222542"/>
    </source>
</evidence>
<protein>
    <recommendedName>
        <fullName evidence="4">Cation-transporting P-type ATPase C-terminal domain-containing protein</fullName>
    </recommendedName>
</protein>
<keyword evidence="2" id="KW-0460">Magnesium</keyword>
<dbReference type="AlphaFoldDB" id="A0A2G3A6A4"/>
<dbReference type="GO" id="GO:0005524">
    <property type="term" value="F:ATP binding"/>
    <property type="evidence" value="ECO:0007669"/>
    <property type="project" value="InterPro"/>
</dbReference>
<dbReference type="Gramene" id="PHT89721">
    <property type="protein sequence ID" value="PHT89721"/>
    <property type="gene ID" value="T459_04834"/>
</dbReference>
<name>A0A2G3A6A4_CAPAN</name>
<dbReference type="STRING" id="4072.A0A2G3A6A4"/>
<evidence type="ECO:0000313" key="5">
    <source>
        <dbReference type="EMBL" id="PHT89721.1"/>
    </source>
</evidence>
<dbReference type="Pfam" id="PF00689">
    <property type="entry name" value="Cation_ATPase_C"/>
    <property type="match status" value="1"/>
</dbReference>
<feature type="transmembrane region" description="Helical" evidence="3">
    <location>
        <begin position="200"/>
        <end position="220"/>
    </location>
</feature>
<dbReference type="PRINTS" id="PR00119">
    <property type="entry name" value="CATATPASE"/>
</dbReference>
<evidence type="ECO:0000259" key="4">
    <source>
        <dbReference type="Pfam" id="PF00689"/>
    </source>
</evidence>
<evidence type="ECO:0000256" key="2">
    <source>
        <dbReference type="ARBA" id="ARBA00022842"/>
    </source>
</evidence>
<keyword evidence="1" id="KW-0479">Metal-binding</keyword>